<keyword evidence="3" id="KW-1185">Reference proteome</keyword>
<proteinExistence type="predicted"/>
<dbReference type="EMBL" id="CP101192">
    <property type="protein sequence ID" value="UYW00281.1"/>
    <property type="molecule type" value="Genomic_DNA"/>
</dbReference>
<accession>A0AAX3EQ73</accession>
<dbReference type="InterPro" id="IPR016181">
    <property type="entry name" value="Acyl_CoA_acyltransferase"/>
</dbReference>
<name>A0AAX3EQ73_PAEUR</name>
<gene>
    <name evidence="2" type="ORF">NL394_24125</name>
</gene>
<organism evidence="2 3">
    <name type="scientific">Paenarthrobacter ureafaciens</name>
    <dbReference type="NCBI Taxonomy" id="37931"/>
    <lineage>
        <taxon>Bacteria</taxon>
        <taxon>Bacillati</taxon>
        <taxon>Actinomycetota</taxon>
        <taxon>Actinomycetes</taxon>
        <taxon>Micrococcales</taxon>
        <taxon>Micrococcaceae</taxon>
        <taxon>Paenarthrobacter</taxon>
    </lineage>
</organism>
<reference evidence="2" key="1">
    <citation type="submission" date="2022-07" db="EMBL/GenBank/DDBJ databases">
        <authorList>
            <person name="Wu T."/>
        </authorList>
    </citation>
    <scope>NUCLEOTIDE SEQUENCE</scope>
    <source>
        <strain evidence="2">SD-1</strain>
        <plasmid evidence="2">unnamed7</plasmid>
    </source>
</reference>
<dbReference type="GO" id="GO:0016747">
    <property type="term" value="F:acyltransferase activity, transferring groups other than amino-acyl groups"/>
    <property type="evidence" value="ECO:0007669"/>
    <property type="project" value="InterPro"/>
</dbReference>
<dbReference type="CDD" id="cd04301">
    <property type="entry name" value="NAT_SF"/>
    <property type="match status" value="1"/>
</dbReference>
<dbReference type="InterPro" id="IPR000182">
    <property type="entry name" value="GNAT_dom"/>
</dbReference>
<dbReference type="Gene3D" id="3.40.630.30">
    <property type="match status" value="1"/>
</dbReference>
<feature type="domain" description="N-acetyltransferase" evidence="1">
    <location>
        <begin position="2"/>
        <end position="186"/>
    </location>
</feature>
<protein>
    <submittedName>
        <fullName evidence="2">GNAT family N-acetyltransferase</fullName>
    </submittedName>
</protein>
<dbReference type="PROSITE" id="PS51186">
    <property type="entry name" value="GNAT"/>
    <property type="match status" value="1"/>
</dbReference>
<evidence type="ECO:0000313" key="3">
    <source>
        <dbReference type="Proteomes" id="UP001163293"/>
    </source>
</evidence>
<sequence length="209" mass="23638">MSNIVEVESDADRASVERFFAANIPDPSRRPLVPRDRDPHSPYRSHILAIQEDNEIVAALHAAPPVYEVADLIPQGLPPESGTAALEDFVMLYSIAVSESRRREGLGRELLDRLEQQIAEDKPRVIYGVCASDSAKFYQRSGYDVRPPESMLVLKWGSRNSGFPITGDAQWFTKSVERAPLQTPLPNGKKGLWREFSQWVHMRLKHGFR</sequence>
<keyword evidence="2" id="KW-0614">Plasmid</keyword>
<dbReference type="Pfam" id="PF00583">
    <property type="entry name" value="Acetyltransf_1"/>
    <property type="match status" value="1"/>
</dbReference>
<geneLocation type="plasmid" evidence="2 3">
    <name>unnamed7</name>
</geneLocation>
<evidence type="ECO:0000259" key="1">
    <source>
        <dbReference type="PROSITE" id="PS51186"/>
    </source>
</evidence>
<dbReference type="RefSeq" id="WP_264398993.1">
    <property type="nucleotide sequence ID" value="NZ_CP101184.1"/>
</dbReference>
<dbReference type="SUPFAM" id="SSF55729">
    <property type="entry name" value="Acyl-CoA N-acyltransferases (Nat)"/>
    <property type="match status" value="1"/>
</dbReference>
<evidence type="ECO:0000313" key="2">
    <source>
        <dbReference type="EMBL" id="UYW00281.1"/>
    </source>
</evidence>
<dbReference type="AlphaFoldDB" id="A0AAX3EQ73"/>
<dbReference type="Proteomes" id="UP001163293">
    <property type="component" value="Plasmid unnamed7"/>
</dbReference>